<organism evidence="1">
    <name type="scientific">uncultured Desulfobacteraceae bacterium</name>
    <dbReference type="NCBI Taxonomy" id="218296"/>
    <lineage>
        <taxon>Bacteria</taxon>
        <taxon>Pseudomonadati</taxon>
        <taxon>Thermodesulfobacteriota</taxon>
        <taxon>Desulfobacteria</taxon>
        <taxon>Desulfobacterales</taxon>
        <taxon>Desulfobacteraceae</taxon>
        <taxon>environmental samples</taxon>
    </lineage>
</organism>
<evidence type="ECO:0008006" key="2">
    <source>
        <dbReference type="Google" id="ProtNLM"/>
    </source>
</evidence>
<sequence length="163" mass="18424">MNPVKIAIPIFNTRISPRFDCAKRFLVVSLGAGSVDQQALTAESWSPLERVSKLKEWGVNILICGGIDRSSERLLNGFEDLVVYSWVTGEAEDALQCFLKGKLESGLMIGEGGNRSGRWEFKSGHQRRRGRGYRWKKNQVNREKAIDMADEPHLCNHYINGKD</sequence>
<dbReference type="InterPro" id="IPR036105">
    <property type="entry name" value="DiNase_FeMo-co_biosyn_sf"/>
</dbReference>
<dbReference type="SUPFAM" id="SSF53146">
    <property type="entry name" value="Nitrogenase accessory factor-like"/>
    <property type="match status" value="1"/>
</dbReference>
<name>A0A484HEL1_9BACT</name>
<dbReference type="AlphaFoldDB" id="A0A484HEL1"/>
<dbReference type="EMBL" id="CAACVI010000012">
    <property type="protein sequence ID" value="VEN73717.1"/>
    <property type="molecule type" value="Genomic_DNA"/>
</dbReference>
<proteinExistence type="predicted"/>
<accession>A0A484HEL1</accession>
<gene>
    <name evidence="1" type="ORF">EPICR_20184</name>
</gene>
<dbReference type="Gene3D" id="3.30.420.130">
    <property type="entry name" value="Dinitrogenase iron-molybdenum cofactor biosynthesis domain"/>
    <property type="match status" value="1"/>
</dbReference>
<evidence type="ECO:0000313" key="1">
    <source>
        <dbReference type="EMBL" id="VEN73717.1"/>
    </source>
</evidence>
<reference evidence="1" key="1">
    <citation type="submission" date="2019-01" db="EMBL/GenBank/DDBJ databases">
        <authorList>
            <consortium name="Genoscope - CEA"/>
            <person name="William W."/>
        </authorList>
    </citation>
    <scope>NUCLEOTIDE SEQUENCE</scope>
    <source>
        <strain evidence="1">CR-1</strain>
    </source>
</reference>
<protein>
    <recommendedName>
        <fullName evidence="2">Dinitrogenase iron-molybdenum cofactor biosynthesis domain-containing protein</fullName>
    </recommendedName>
</protein>